<evidence type="ECO:0000256" key="2">
    <source>
        <dbReference type="ARBA" id="ARBA00022448"/>
    </source>
</evidence>
<dbReference type="InterPro" id="IPR001958">
    <property type="entry name" value="Tet-R_TetA/multi-R_MdtG-like"/>
</dbReference>
<dbReference type="GO" id="GO:0022857">
    <property type="term" value="F:transmembrane transporter activity"/>
    <property type="evidence" value="ECO:0007669"/>
    <property type="project" value="InterPro"/>
</dbReference>
<keyword evidence="3" id="KW-1003">Cell membrane</keyword>
<feature type="transmembrane region" description="Helical" evidence="7">
    <location>
        <begin position="12"/>
        <end position="36"/>
    </location>
</feature>
<feature type="transmembrane region" description="Helical" evidence="7">
    <location>
        <begin position="203"/>
        <end position="226"/>
    </location>
</feature>
<dbReference type="AlphaFoldDB" id="A0A1I5XW15"/>
<dbReference type="SUPFAM" id="SSF103473">
    <property type="entry name" value="MFS general substrate transporter"/>
    <property type="match status" value="1"/>
</dbReference>
<dbReference type="STRING" id="1993.SAMN04489713_12882"/>
<evidence type="ECO:0000256" key="4">
    <source>
        <dbReference type="ARBA" id="ARBA00022692"/>
    </source>
</evidence>
<keyword evidence="2" id="KW-0813">Transport</keyword>
<comment type="subcellular location">
    <subcellularLocation>
        <location evidence="1">Cell membrane</location>
        <topology evidence="1">Multi-pass membrane protein</topology>
    </subcellularLocation>
</comment>
<dbReference type="GO" id="GO:0005886">
    <property type="term" value="C:plasma membrane"/>
    <property type="evidence" value="ECO:0007669"/>
    <property type="project" value="UniProtKB-SubCell"/>
</dbReference>
<reference evidence="9 10" key="1">
    <citation type="submission" date="2016-10" db="EMBL/GenBank/DDBJ databases">
        <authorList>
            <person name="de Groot N.N."/>
        </authorList>
    </citation>
    <scope>NUCLEOTIDE SEQUENCE [LARGE SCALE GENOMIC DNA]</scope>
    <source>
        <strain evidence="9 10">DSM 43067</strain>
    </source>
</reference>
<accession>A0A1I5XW15</accession>
<evidence type="ECO:0000259" key="8">
    <source>
        <dbReference type="PROSITE" id="PS50850"/>
    </source>
</evidence>
<dbReference type="RefSeq" id="WP_021594468.1">
    <property type="nucleotide sequence ID" value="NZ_CP083237.1"/>
</dbReference>
<dbReference type="Gene3D" id="1.20.1250.20">
    <property type="entry name" value="MFS general substrate transporter like domains"/>
    <property type="match status" value="1"/>
</dbReference>
<evidence type="ECO:0000256" key="3">
    <source>
        <dbReference type="ARBA" id="ARBA00022475"/>
    </source>
</evidence>
<dbReference type="OrthoDB" id="56516at2"/>
<evidence type="ECO:0000313" key="10">
    <source>
        <dbReference type="Proteomes" id="UP000183413"/>
    </source>
</evidence>
<dbReference type="FunCoup" id="A0A1I5XW15">
    <property type="interactions" value="3"/>
</dbReference>
<dbReference type="GeneID" id="99649068"/>
<dbReference type="InterPro" id="IPR011701">
    <property type="entry name" value="MFS"/>
</dbReference>
<evidence type="ECO:0000256" key="6">
    <source>
        <dbReference type="ARBA" id="ARBA00023136"/>
    </source>
</evidence>
<dbReference type="InterPro" id="IPR036259">
    <property type="entry name" value="MFS_trans_sf"/>
</dbReference>
<feature type="transmembrane region" description="Helical" evidence="7">
    <location>
        <begin position="277"/>
        <end position="295"/>
    </location>
</feature>
<evidence type="ECO:0000313" key="9">
    <source>
        <dbReference type="EMBL" id="SFQ36181.1"/>
    </source>
</evidence>
<feature type="domain" description="Major facilitator superfamily (MFS) profile" evidence="8">
    <location>
        <begin position="11"/>
        <end position="399"/>
    </location>
</feature>
<keyword evidence="6 7" id="KW-0472">Membrane</keyword>
<feature type="transmembrane region" description="Helical" evidence="7">
    <location>
        <begin position="77"/>
        <end position="93"/>
    </location>
</feature>
<keyword evidence="5 7" id="KW-1133">Transmembrane helix</keyword>
<proteinExistence type="predicted"/>
<dbReference type="Pfam" id="PF07690">
    <property type="entry name" value="MFS_1"/>
    <property type="match status" value="1"/>
</dbReference>
<name>A0A1I5XW15_9ACTN</name>
<dbReference type="eggNOG" id="COG2814">
    <property type="taxonomic scope" value="Bacteria"/>
</dbReference>
<dbReference type="InterPro" id="IPR050171">
    <property type="entry name" value="MFS_Transporters"/>
</dbReference>
<dbReference type="Proteomes" id="UP000183413">
    <property type="component" value="Unassembled WGS sequence"/>
</dbReference>
<dbReference type="PROSITE" id="PS50850">
    <property type="entry name" value="MFS"/>
    <property type="match status" value="1"/>
</dbReference>
<organism evidence="9 10">
    <name type="scientific">Actinomadura madurae</name>
    <dbReference type="NCBI Taxonomy" id="1993"/>
    <lineage>
        <taxon>Bacteria</taxon>
        <taxon>Bacillati</taxon>
        <taxon>Actinomycetota</taxon>
        <taxon>Actinomycetes</taxon>
        <taxon>Streptosporangiales</taxon>
        <taxon>Thermomonosporaceae</taxon>
        <taxon>Actinomadura</taxon>
    </lineage>
</organism>
<protein>
    <submittedName>
        <fullName evidence="9">MFS transporter, DHA1 family, multidrug resistance protein</fullName>
    </submittedName>
</protein>
<dbReference type="InParanoid" id="A0A1I5XW15"/>
<dbReference type="PANTHER" id="PTHR23517">
    <property type="entry name" value="RESISTANCE PROTEIN MDTM, PUTATIVE-RELATED-RELATED"/>
    <property type="match status" value="1"/>
</dbReference>
<feature type="transmembrane region" description="Helical" evidence="7">
    <location>
        <begin position="301"/>
        <end position="322"/>
    </location>
</feature>
<keyword evidence="4 7" id="KW-0812">Transmembrane</keyword>
<feature type="transmembrane region" description="Helical" evidence="7">
    <location>
        <begin position="48"/>
        <end position="70"/>
    </location>
</feature>
<dbReference type="PRINTS" id="PR01035">
    <property type="entry name" value="TCRTETA"/>
</dbReference>
<keyword evidence="10" id="KW-1185">Reference proteome</keyword>
<feature type="transmembrane region" description="Helical" evidence="7">
    <location>
        <begin position="334"/>
        <end position="357"/>
    </location>
</feature>
<evidence type="ECO:0000256" key="1">
    <source>
        <dbReference type="ARBA" id="ARBA00004651"/>
    </source>
</evidence>
<evidence type="ECO:0000256" key="7">
    <source>
        <dbReference type="SAM" id="Phobius"/>
    </source>
</evidence>
<dbReference type="PANTHER" id="PTHR23517:SF2">
    <property type="entry name" value="MULTIDRUG RESISTANCE PROTEIN MDTH"/>
    <property type="match status" value="1"/>
</dbReference>
<evidence type="ECO:0000256" key="5">
    <source>
        <dbReference type="ARBA" id="ARBA00022989"/>
    </source>
</evidence>
<dbReference type="InterPro" id="IPR020846">
    <property type="entry name" value="MFS_dom"/>
</dbReference>
<feature type="transmembrane region" description="Helical" evidence="7">
    <location>
        <begin position="163"/>
        <end position="183"/>
    </location>
</feature>
<sequence>MNGVRQKVPRPAVFLSGGIFALSICSFAIVPLLALYLSRELHTPAGRIGIVLSVLAVSNQGLQVFVGIAADRFGTRTILGVGILCASAGYLGFAARPVFWAQLACAFALGIGRATLSLGGKVLLTQEAGAAQASALTLRSVAVNAGAALGPLVGGLLLTRFTVALVGAVAVHALFWLALVRLVPPRPQGSAPPDRPPLRARFAVLLTNRPLVGLTAASVGFWFLYAQLTFTFPLYADDRFHLGGRVGLLFAVNAALAVALQYAVVGTLTRRTDGWSATCLGCAVGGLAFAVLATVPAGWSLLAFVVLFSLAELMVVPILDIVTAKITPDGAAGGTFGFASLGWAAGGLLGSALGGVAYQAARDAGRFEVFWAFNGLVGFCAAAGFLGLRMRFGRAVARA</sequence>
<gene>
    <name evidence="9" type="ORF">SAMN04489713_12882</name>
</gene>
<feature type="transmembrane region" description="Helical" evidence="7">
    <location>
        <begin position="246"/>
        <end position="265"/>
    </location>
</feature>
<feature type="transmembrane region" description="Helical" evidence="7">
    <location>
        <begin position="369"/>
        <end position="388"/>
    </location>
</feature>
<dbReference type="EMBL" id="FOVH01000028">
    <property type="protein sequence ID" value="SFQ36181.1"/>
    <property type="molecule type" value="Genomic_DNA"/>
</dbReference>